<reference evidence="1 2" key="1">
    <citation type="submission" date="2017-06" db="EMBL/GenBank/DDBJ databases">
        <title>Draft Genome Sequence of Natranaerobius trueperi halophilic, alkalithermophilic bacteria from soda lakes.</title>
        <authorList>
            <person name="Zhao B."/>
        </authorList>
    </citation>
    <scope>NUCLEOTIDE SEQUENCE [LARGE SCALE GENOMIC DNA]</scope>
    <source>
        <strain evidence="1 2">DSM 18760</strain>
    </source>
</reference>
<gene>
    <name evidence="1" type="ORF">CDO51_12395</name>
</gene>
<proteinExistence type="predicted"/>
<dbReference type="EMBL" id="NIQC01000044">
    <property type="protein sequence ID" value="OWZ82747.1"/>
    <property type="molecule type" value="Genomic_DNA"/>
</dbReference>
<sequence length="122" mass="14402">METITEGCNHRVWRVQLNDWEPTGFEVEELFASIFYRDIIDPGLTILQALDLYSCNYLHQLARESITAILNTSHPNVNYPIPMEQIIYYFQFAYDSNDSSIIKKQFNLLELYNNQFCPIKKN</sequence>
<accession>A0A226BXB3</accession>
<dbReference type="RefSeq" id="WP_089024542.1">
    <property type="nucleotide sequence ID" value="NZ_NIQC01000044.1"/>
</dbReference>
<evidence type="ECO:0000313" key="2">
    <source>
        <dbReference type="Proteomes" id="UP000214588"/>
    </source>
</evidence>
<keyword evidence="2" id="KW-1185">Reference proteome</keyword>
<dbReference type="OrthoDB" id="2919900at2"/>
<dbReference type="Proteomes" id="UP000214588">
    <property type="component" value="Unassembled WGS sequence"/>
</dbReference>
<name>A0A226BXB3_9FIRM</name>
<organism evidence="1 2">
    <name type="scientific">Natranaerobius trueperi</name>
    <dbReference type="NCBI Taxonomy" id="759412"/>
    <lineage>
        <taxon>Bacteria</taxon>
        <taxon>Bacillati</taxon>
        <taxon>Bacillota</taxon>
        <taxon>Clostridia</taxon>
        <taxon>Natranaerobiales</taxon>
        <taxon>Natranaerobiaceae</taxon>
        <taxon>Natranaerobius</taxon>
    </lineage>
</organism>
<evidence type="ECO:0000313" key="1">
    <source>
        <dbReference type="EMBL" id="OWZ82747.1"/>
    </source>
</evidence>
<dbReference type="AlphaFoldDB" id="A0A226BXB3"/>
<protein>
    <submittedName>
        <fullName evidence="1">Uncharacterized protein</fullName>
    </submittedName>
</protein>
<comment type="caution">
    <text evidence="1">The sequence shown here is derived from an EMBL/GenBank/DDBJ whole genome shotgun (WGS) entry which is preliminary data.</text>
</comment>